<proteinExistence type="predicted"/>
<evidence type="ECO:0000313" key="1">
    <source>
        <dbReference type="EMBL" id="MDQ2101934.1"/>
    </source>
</evidence>
<comment type="caution">
    <text evidence="1">The sequence shown here is derived from an EMBL/GenBank/DDBJ whole genome shotgun (WGS) entry which is preliminary data.</text>
</comment>
<reference evidence="1 2" key="1">
    <citation type="submission" date="2023-06" db="EMBL/GenBank/DDBJ databases">
        <title>Azospirillum isscasensis sp.nov, a bacterium isolated from rhizosphere soil of rice.</title>
        <authorList>
            <person name="Wang H."/>
        </authorList>
    </citation>
    <scope>NUCLEOTIDE SEQUENCE [LARGE SCALE GENOMIC DNA]</scope>
    <source>
        <strain evidence="1 2">C340-1</strain>
    </source>
</reference>
<dbReference type="EMBL" id="JAUJFI010000011">
    <property type="protein sequence ID" value="MDQ2101934.1"/>
    <property type="molecule type" value="Genomic_DNA"/>
</dbReference>
<keyword evidence="2" id="KW-1185">Reference proteome</keyword>
<name>A0ABU0WFY6_9PROT</name>
<accession>A0ABU0WFY6</accession>
<evidence type="ECO:0000313" key="2">
    <source>
        <dbReference type="Proteomes" id="UP001227317"/>
    </source>
</evidence>
<gene>
    <name evidence="1" type="ORF">QSG27_04425</name>
</gene>
<dbReference type="Proteomes" id="UP001227317">
    <property type="component" value="Unassembled WGS sequence"/>
</dbReference>
<evidence type="ECO:0008006" key="3">
    <source>
        <dbReference type="Google" id="ProtNLM"/>
    </source>
</evidence>
<protein>
    <recommendedName>
        <fullName evidence="3">Transposase</fullName>
    </recommendedName>
</protein>
<organism evidence="1 2">
    <name type="scientific">Azospirillum isscasi</name>
    <dbReference type="NCBI Taxonomy" id="3053926"/>
    <lineage>
        <taxon>Bacteria</taxon>
        <taxon>Pseudomonadati</taxon>
        <taxon>Pseudomonadota</taxon>
        <taxon>Alphaproteobacteria</taxon>
        <taxon>Rhodospirillales</taxon>
        <taxon>Azospirillaceae</taxon>
        <taxon>Azospirillum</taxon>
    </lineage>
</organism>
<sequence>MLEWGTDADALREMIGFAAERLMEPDVQALCRDTRGAQWVEVAVDKNRANG</sequence>